<dbReference type="AlphaFoldDB" id="A0A9P4GUG0"/>
<gene>
    <name evidence="1" type="ORF">EK21DRAFT_81982</name>
</gene>
<dbReference type="OrthoDB" id="3692397at2759"/>
<protein>
    <submittedName>
        <fullName evidence="1">Uncharacterized protein</fullName>
    </submittedName>
</protein>
<sequence length="142" mass="15717">QPFESGLVHFLAALGVNPDTLRLRTAPEYSSLLGSLVYCVRVLATEAFLPSEQRDKQGTAETRALLQQRSCHLVDGSHSPMSVMLSLLAYAKYVSLRTPGSIAGSMWWSLDWQTFFIKGRPIELVRFCRMTQGVAAEAAQVL</sequence>
<reference evidence="1" key="1">
    <citation type="journal article" date="2020" name="Stud. Mycol.">
        <title>101 Dothideomycetes genomes: a test case for predicting lifestyles and emergence of pathogens.</title>
        <authorList>
            <person name="Haridas S."/>
            <person name="Albert R."/>
            <person name="Binder M."/>
            <person name="Bloem J."/>
            <person name="Labutti K."/>
            <person name="Salamov A."/>
            <person name="Andreopoulos B."/>
            <person name="Baker S."/>
            <person name="Barry K."/>
            <person name="Bills G."/>
            <person name="Bluhm B."/>
            <person name="Cannon C."/>
            <person name="Castanera R."/>
            <person name="Culley D."/>
            <person name="Daum C."/>
            <person name="Ezra D."/>
            <person name="Gonzalez J."/>
            <person name="Henrissat B."/>
            <person name="Kuo A."/>
            <person name="Liang C."/>
            <person name="Lipzen A."/>
            <person name="Lutzoni F."/>
            <person name="Magnuson J."/>
            <person name="Mondo S."/>
            <person name="Nolan M."/>
            <person name="Ohm R."/>
            <person name="Pangilinan J."/>
            <person name="Park H.-J."/>
            <person name="Ramirez L."/>
            <person name="Alfaro M."/>
            <person name="Sun H."/>
            <person name="Tritt A."/>
            <person name="Yoshinaga Y."/>
            <person name="Zwiers L.-H."/>
            <person name="Turgeon B."/>
            <person name="Goodwin S."/>
            <person name="Spatafora J."/>
            <person name="Crous P."/>
            <person name="Grigoriev I."/>
        </authorList>
    </citation>
    <scope>NUCLEOTIDE SEQUENCE</scope>
    <source>
        <strain evidence="1">CBS 110217</strain>
    </source>
</reference>
<feature type="non-terminal residue" evidence="1">
    <location>
        <position position="1"/>
    </location>
</feature>
<organism evidence="1 2">
    <name type="scientific">Setomelanomma holmii</name>
    <dbReference type="NCBI Taxonomy" id="210430"/>
    <lineage>
        <taxon>Eukaryota</taxon>
        <taxon>Fungi</taxon>
        <taxon>Dikarya</taxon>
        <taxon>Ascomycota</taxon>
        <taxon>Pezizomycotina</taxon>
        <taxon>Dothideomycetes</taxon>
        <taxon>Pleosporomycetidae</taxon>
        <taxon>Pleosporales</taxon>
        <taxon>Pleosporineae</taxon>
        <taxon>Phaeosphaeriaceae</taxon>
        <taxon>Setomelanomma</taxon>
    </lineage>
</organism>
<dbReference type="EMBL" id="ML978405">
    <property type="protein sequence ID" value="KAF2022928.1"/>
    <property type="molecule type" value="Genomic_DNA"/>
</dbReference>
<evidence type="ECO:0000313" key="1">
    <source>
        <dbReference type="EMBL" id="KAF2022928.1"/>
    </source>
</evidence>
<comment type="caution">
    <text evidence="1">The sequence shown here is derived from an EMBL/GenBank/DDBJ whole genome shotgun (WGS) entry which is preliminary data.</text>
</comment>
<accession>A0A9P4GUG0</accession>
<proteinExistence type="predicted"/>
<keyword evidence="2" id="KW-1185">Reference proteome</keyword>
<evidence type="ECO:0000313" key="2">
    <source>
        <dbReference type="Proteomes" id="UP000799777"/>
    </source>
</evidence>
<dbReference type="Proteomes" id="UP000799777">
    <property type="component" value="Unassembled WGS sequence"/>
</dbReference>
<name>A0A9P4GUG0_9PLEO</name>